<evidence type="ECO:0000256" key="1">
    <source>
        <dbReference type="ARBA" id="ARBA00023015"/>
    </source>
</evidence>
<proteinExistence type="predicted"/>
<sequence length="179" mass="18990">MRVGLSEGAVRRPAPLLRPYVRSYQGYRLSGFDAGEHVGLPSDSITVILPFDRPLRVVRPAVADQAPGEFAALASGLGTAPVVMGHDGAEHGIQISFTPAGTRAVLGVPPAALGQWMVPLVDLLGSDAAEDTAECESPRLADVAARCGFYDQAHLAREWRALAGSAPSVWRRDEKFAFG</sequence>
<dbReference type="EMBL" id="JABUBU010000001">
    <property type="protein sequence ID" value="MBY6365703.1"/>
    <property type="molecule type" value="Genomic_DNA"/>
</dbReference>
<dbReference type="InterPro" id="IPR018060">
    <property type="entry name" value="HTH_AraC"/>
</dbReference>
<dbReference type="SUPFAM" id="SSF46689">
    <property type="entry name" value="Homeodomain-like"/>
    <property type="match status" value="1"/>
</dbReference>
<evidence type="ECO:0000256" key="2">
    <source>
        <dbReference type="ARBA" id="ARBA00023163"/>
    </source>
</evidence>
<dbReference type="Proteomes" id="UP000825228">
    <property type="component" value="Unassembled WGS sequence"/>
</dbReference>
<comment type="caution">
    <text evidence="4">The sequence shown here is derived from an EMBL/GenBank/DDBJ whole genome shotgun (WGS) entry which is preliminary data.</text>
</comment>
<evidence type="ECO:0000259" key="3">
    <source>
        <dbReference type="PROSITE" id="PS01124"/>
    </source>
</evidence>
<dbReference type="Gene3D" id="1.10.10.60">
    <property type="entry name" value="Homeodomain-like"/>
    <property type="match status" value="1"/>
</dbReference>
<organism evidence="4 5">
    <name type="scientific">Rhodococcoides corynebacterioides</name>
    <dbReference type="NCBI Taxonomy" id="53972"/>
    <lineage>
        <taxon>Bacteria</taxon>
        <taxon>Bacillati</taxon>
        <taxon>Actinomycetota</taxon>
        <taxon>Actinomycetes</taxon>
        <taxon>Mycobacteriales</taxon>
        <taxon>Nocardiaceae</taxon>
        <taxon>Rhodococcoides</taxon>
    </lineage>
</organism>
<gene>
    <name evidence="4" type="ORF">HQ603_02935</name>
</gene>
<accession>A0ABS7NZW7</accession>
<evidence type="ECO:0000313" key="5">
    <source>
        <dbReference type="Proteomes" id="UP000825228"/>
    </source>
</evidence>
<keyword evidence="5" id="KW-1185">Reference proteome</keyword>
<name>A0ABS7NZW7_9NOCA</name>
<evidence type="ECO:0000313" key="4">
    <source>
        <dbReference type="EMBL" id="MBY6365703.1"/>
    </source>
</evidence>
<protein>
    <recommendedName>
        <fullName evidence="3">HTH araC/xylS-type domain-containing protein</fullName>
    </recommendedName>
</protein>
<dbReference type="PROSITE" id="PS01124">
    <property type="entry name" value="HTH_ARAC_FAMILY_2"/>
    <property type="match status" value="1"/>
</dbReference>
<dbReference type="InterPro" id="IPR009057">
    <property type="entry name" value="Homeodomain-like_sf"/>
</dbReference>
<feature type="domain" description="HTH araC/xylS-type" evidence="3">
    <location>
        <begin position="140"/>
        <end position="173"/>
    </location>
</feature>
<reference evidence="4 5" key="1">
    <citation type="submission" date="2020-06" db="EMBL/GenBank/DDBJ databases">
        <title>Taxonomy, biology and ecology of Rhodococcus bacteria occurring in California pistachio and other woody hosts as revealed by genome sequence analyses.</title>
        <authorList>
            <person name="Gai Y."/>
            <person name="Riely B."/>
        </authorList>
    </citation>
    <scope>NUCLEOTIDE SEQUENCE [LARGE SCALE GENOMIC DNA]</scope>
    <source>
        <strain evidence="4 5">BP-281</strain>
    </source>
</reference>
<keyword evidence="2" id="KW-0804">Transcription</keyword>
<keyword evidence="1" id="KW-0805">Transcription regulation</keyword>